<dbReference type="PRINTS" id="PR00111">
    <property type="entry name" value="ABHYDROLASE"/>
</dbReference>
<dbReference type="GO" id="GO:0004177">
    <property type="term" value="F:aminopeptidase activity"/>
    <property type="evidence" value="ECO:0007669"/>
    <property type="project" value="UniProtKB-KW"/>
</dbReference>
<evidence type="ECO:0000259" key="2">
    <source>
        <dbReference type="Pfam" id="PF00561"/>
    </source>
</evidence>
<dbReference type="AlphaFoldDB" id="A0AAV9XV00"/>
<proteinExistence type="predicted"/>
<accession>A0AAV9XV00</accession>
<gene>
    <name evidence="3" type="ORF">RS030_4558</name>
</gene>
<dbReference type="Proteomes" id="UP001311799">
    <property type="component" value="Unassembled WGS sequence"/>
</dbReference>
<evidence type="ECO:0000313" key="4">
    <source>
        <dbReference type="Proteomes" id="UP001311799"/>
    </source>
</evidence>
<name>A0AAV9XV00_9CRYT</name>
<dbReference type="PANTHER" id="PTHR43798">
    <property type="entry name" value="MONOACYLGLYCEROL LIPASE"/>
    <property type="match status" value="1"/>
</dbReference>
<reference evidence="3 4" key="1">
    <citation type="submission" date="2023-10" db="EMBL/GenBank/DDBJ databases">
        <title>Comparative genomics analysis reveals potential genetic determinants of host preference in Cryptosporidium xiaoi.</title>
        <authorList>
            <person name="Xiao L."/>
            <person name="Li J."/>
        </authorList>
    </citation>
    <scope>NUCLEOTIDE SEQUENCE [LARGE SCALE GENOMIC DNA]</scope>
    <source>
        <strain evidence="3 4">52996</strain>
    </source>
</reference>
<feature type="domain" description="AB hydrolase-1" evidence="2">
    <location>
        <begin position="38"/>
        <end position="287"/>
    </location>
</feature>
<dbReference type="EMBL" id="JAWDEY010000032">
    <property type="protein sequence ID" value="KAK6588502.1"/>
    <property type="molecule type" value="Genomic_DNA"/>
</dbReference>
<dbReference type="InterPro" id="IPR029058">
    <property type="entry name" value="AB_hydrolase_fold"/>
</dbReference>
<keyword evidence="1" id="KW-0378">Hydrolase</keyword>
<evidence type="ECO:0000313" key="3">
    <source>
        <dbReference type="EMBL" id="KAK6588502.1"/>
    </source>
</evidence>
<keyword evidence="4" id="KW-1185">Reference proteome</keyword>
<dbReference type="Gene3D" id="3.40.50.1820">
    <property type="entry name" value="alpha/beta hydrolase"/>
    <property type="match status" value="1"/>
</dbReference>
<keyword evidence="3" id="KW-0031">Aminopeptidase</keyword>
<dbReference type="SUPFAM" id="SSF53474">
    <property type="entry name" value="alpha/beta-Hydrolases"/>
    <property type="match status" value="1"/>
</dbReference>
<comment type="caution">
    <text evidence="3">The sequence shown here is derived from an EMBL/GenBank/DDBJ whole genome shotgun (WGS) entry which is preliminary data.</text>
</comment>
<sequence length="332" mass="38481">MNTKYRFREGKYMEGPNGRINYVLSFPDGKNKHNYDSPLVLCFHGLLGSLSSYNRFEKECLKEGLAVLMMDMPGHGLSYWRYFGSLTLDDFRKQVDTVLNNLGLNELKLYLVGISMGGLFSIHYAGVYPDKVLKVAALCPAGYCREPNYIQKIVLNYFPIGLYISENIFPTYLFSKRKEFEDDYYDHKKVDEDVIESKFFRHKYYGRQLRATFSRVVTGFDFWNNDEVYDRFLKHYISQRGNNGVCFYLGLHDELVTIEKITSKLSKLVPKSRAIVYEKCKHQVLDEPDTIISDIIGYLKFGSSQEYYQSIGVSIDSIKIEDSQSTVISQSK</sequence>
<dbReference type="GO" id="GO:0016020">
    <property type="term" value="C:membrane"/>
    <property type="evidence" value="ECO:0007669"/>
    <property type="project" value="TreeGrafter"/>
</dbReference>
<organism evidence="3 4">
    <name type="scientific">Cryptosporidium xiaoi</name>
    <dbReference type="NCBI Taxonomy" id="659607"/>
    <lineage>
        <taxon>Eukaryota</taxon>
        <taxon>Sar</taxon>
        <taxon>Alveolata</taxon>
        <taxon>Apicomplexa</taxon>
        <taxon>Conoidasida</taxon>
        <taxon>Coccidia</taxon>
        <taxon>Eucoccidiorida</taxon>
        <taxon>Eimeriorina</taxon>
        <taxon>Cryptosporidiidae</taxon>
        <taxon>Cryptosporidium</taxon>
    </lineage>
</organism>
<keyword evidence="3" id="KW-0645">Protease</keyword>
<evidence type="ECO:0000256" key="1">
    <source>
        <dbReference type="ARBA" id="ARBA00022801"/>
    </source>
</evidence>
<protein>
    <submittedName>
        <fullName evidence="3">Aminopeptidase</fullName>
    </submittedName>
</protein>
<dbReference type="InterPro" id="IPR000073">
    <property type="entry name" value="AB_hydrolase_1"/>
</dbReference>
<dbReference type="Pfam" id="PF00561">
    <property type="entry name" value="Abhydrolase_1"/>
    <property type="match status" value="1"/>
</dbReference>
<dbReference type="InterPro" id="IPR050266">
    <property type="entry name" value="AB_hydrolase_sf"/>
</dbReference>
<dbReference type="PANTHER" id="PTHR43798:SF31">
    <property type="entry name" value="AB HYDROLASE SUPERFAMILY PROTEIN YCLE"/>
    <property type="match status" value="1"/>
</dbReference>